<dbReference type="Pfam" id="PF04453">
    <property type="entry name" value="LptD"/>
    <property type="match status" value="1"/>
</dbReference>
<dbReference type="GO" id="GO:1990351">
    <property type="term" value="C:transporter complex"/>
    <property type="evidence" value="ECO:0007669"/>
    <property type="project" value="TreeGrafter"/>
</dbReference>
<dbReference type="PANTHER" id="PTHR30189">
    <property type="entry name" value="LPS-ASSEMBLY PROTEIN"/>
    <property type="match status" value="1"/>
</dbReference>
<dbReference type="PANTHER" id="PTHR30189:SF1">
    <property type="entry name" value="LPS-ASSEMBLY PROTEIN LPTD"/>
    <property type="match status" value="1"/>
</dbReference>
<proteinExistence type="inferred from homology"/>
<dbReference type="HAMAP" id="MF_01411">
    <property type="entry name" value="LPS_assembly_LptD"/>
    <property type="match status" value="1"/>
</dbReference>
<name>A0A930G0K9_9RHOO</name>
<accession>A0A930G0K9</accession>
<dbReference type="EMBL" id="JABZMI010000028">
    <property type="protein sequence ID" value="MBF1163982.1"/>
    <property type="molecule type" value="Genomic_DNA"/>
</dbReference>
<dbReference type="Proteomes" id="UP000718593">
    <property type="component" value="Unassembled WGS sequence"/>
</dbReference>
<gene>
    <name evidence="2" type="ORF">HXL68_02970</name>
</gene>
<dbReference type="GO" id="GO:0043165">
    <property type="term" value="P:Gram-negative-bacterium-type cell outer membrane assembly"/>
    <property type="evidence" value="ECO:0007669"/>
    <property type="project" value="InterPro"/>
</dbReference>
<reference evidence="2" key="1">
    <citation type="submission" date="2020-04" db="EMBL/GenBank/DDBJ databases">
        <title>Deep metagenomics examines the oral microbiome during advanced dental caries in children, revealing novel taxa and co-occurrences with host molecules.</title>
        <authorList>
            <person name="Baker J.L."/>
            <person name="Morton J.T."/>
            <person name="Dinis M."/>
            <person name="Alvarez R."/>
            <person name="Tran N.C."/>
            <person name="Knight R."/>
            <person name="Edlund A."/>
        </authorList>
    </citation>
    <scope>NUCLEOTIDE SEQUENCE</scope>
    <source>
        <strain evidence="2">JCVI_32_bin.24</strain>
    </source>
</reference>
<comment type="caution">
    <text evidence="2">The sequence shown here is derived from an EMBL/GenBank/DDBJ whole genome shotgun (WGS) entry which is preliminary data.</text>
</comment>
<dbReference type="InterPro" id="IPR007543">
    <property type="entry name" value="LptD_C"/>
</dbReference>
<dbReference type="InterPro" id="IPR050218">
    <property type="entry name" value="LptD"/>
</dbReference>
<dbReference type="AlphaFoldDB" id="A0A930G0K9"/>
<dbReference type="GO" id="GO:0015920">
    <property type="term" value="P:lipopolysaccharide transport"/>
    <property type="evidence" value="ECO:0007669"/>
    <property type="project" value="InterPro"/>
</dbReference>
<organism evidence="2 3">
    <name type="scientific">Dechloromonas agitata</name>
    <dbReference type="NCBI Taxonomy" id="73030"/>
    <lineage>
        <taxon>Bacteria</taxon>
        <taxon>Pseudomonadati</taxon>
        <taxon>Pseudomonadota</taxon>
        <taxon>Betaproteobacteria</taxon>
        <taxon>Rhodocyclales</taxon>
        <taxon>Azonexaceae</taxon>
        <taxon>Dechloromonas</taxon>
    </lineage>
</organism>
<sequence length="613" mass="69563">GYAERMDFEGENQMTLFGNTYSTCKPGSADWYLKSDETHLDYDKSEGTAKHSTLWFQGTPILYTPLASFPLSSQRRSGILHPRFSTSTRSGLDFTVPYYLNLAPNYDLTLAPRYLSKRGFQLGADARYTSHHYDGQVRVEYMPDDEIFGRSRYAYRIDHRQNLGRGFSTTVNWNGVSDDYYWQDLTSRLLQTSQTQLPRQVVFGYSPAPWLQTSMQVLRYQTLQIDPSNPIARPYFLEPQLNVLGYKANVFKTDFTMIGQYSRFTHVDAGKVQGDRMVFYPQLSLPIVHPAFQITPKVGLHLTKYSLDEQAVGLPNTFSRALPTFSLDSTVVFEREGELLGKSYIQTLEPRLYYVNIPYKDQSQIPLFDTGLSDFNFAQIFSENRYSGYDRLNDANQLTAGLTTRLLDGATGVERFKAMVGQRYYFKPQRVSIAGETTRAENFSNIVAAFNGLVAPKTYADVATEYNYRENVIERFSAGARFQPDYGRVLSASYRYTRDPLTGNSTVDQVDFAGQWPLSSRWYAVGRYNYSLRDSKALEVIAGVEYNASCWSVRLVGQRLAAISGAPNETLFLQLELNDFGSIGSNPIGLLRRSVPGYGKINELPTDSRLLTP</sequence>
<protein>
    <submittedName>
        <fullName evidence="2">LPS-assembly protein LptD</fullName>
    </submittedName>
</protein>
<dbReference type="GO" id="GO:0009279">
    <property type="term" value="C:cell outer membrane"/>
    <property type="evidence" value="ECO:0007669"/>
    <property type="project" value="InterPro"/>
</dbReference>
<feature type="non-terminal residue" evidence="2">
    <location>
        <position position="1"/>
    </location>
</feature>
<evidence type="ECO:0000313" key="3">
    <source>
        <dbReference type="Proteomes" id="UP000718593"/>
    </source>
</evidence>
<evidence type="ECO:0000259" key="1">
    <source>
        <dbReference type="Pfam" id="PF04453"/>
    </source>
</evidence>
<feature type="domain" description="LptD C-terminal" evidence="1">
    <location>
        <begin position="151"/>
        <end position="522"/>
    </location>
</feature>
<evidence type="ECO:0000313" key="2">
    <source>
        <dbReference type="EMBL" id="MBF1163982.1"/>
    </source>
</evidence>
<dbReference type="InterPro" id="IPR020889">
    <property type="entry name" value="LipoPS_assembly_LptD"/>
</dbReference>